<comment type="caution">
    <text evidence="4">The sequence shown here is derived from an EMBL/GenBank/DDBJ whole genome shotgun (WGS) entry which is preliminary data.</text>
</comment>
<dbReference type="InterPro" id="IPR002110">
    <property type="entry name" value="Ankyrin_rpt"/>
</dbReference>
<evidence type="ECO:0000256" key="3">
    <source>
        <dbReference type="PROSITE-ProRule" id="PRU00023"/>
    </source>
</evidence>
<dbReference type="PROSITE" id="PS50297">
    <property type="entry name" value="ANK_REP_REGION"/>
    <property type="match status" value="2"/>
</dbReference>
<evidence type="ECO:0000256" key="2">
    <source>
        <dbReference type="ARBA" id="ARBA00023043"/>
    </source>
</evidence>
<protein>
    <submittedName>
        <fullName evidence="4">Ankyrin repeat-containing protein</fullName>
    </submittedName>
</protein>
<keyword evidence="5" id="KW-1185">Reference proteome</keyword>
<sequence>MLRLPNELLPAIATQLEFERDINALARTNRRLFSCLDHFLYCRNIQRSGSSALKWAAIHGRERTTKKALDFGASCIGEALVLSVENEHEGVTRILLSIYTSDGDMGTKHGQRALIQATSRGYKSIVGLLLDSGKVEVNSRDDDGRTPLSYAASLGYDSIARLLLNAEKVEADTRDTYRRTPLSYAASMGYEPIVRLLLDTGKVEADSKDIYSRTPLSYAASIGSVAIVRLLLDTRKGVWVYCQAAARLAKGRNQVKAIIGCADKFWPKQLQVCMKYGRPLTCFAWQA</sequence>
<dbReference type="AlphaFoldDB" id="A0A9P9ATB9"/>
<dbReference type="SUPFAM" id="SSF48403">
    <property type="entry name" value="Ankyrin repeat"/>
    <property type="match status" value="1"/>
</dbReference>
<organism evidence="4 5">
    <name type="scientific">Thelonectria olida</name>
    <dbReference type="NCBI Taxonomy" id="1576542"/>
    <lineage>
        <taxon>Eukaryota</taxon>
        <taxon>Fungi</taxon>
        <taxon>Dikarya</taxon>
        <taxon>Ascomycota</taxon>
        <taxon>Pezizomycotina</taxon>
        <taxon>Sordariomycetes</taxon>
        <taxon>Hypocreomycetidae</taxon>
        <taxon>Hypocreales</taxon>
        <taxon>Nectriaceae</taxon>
        <taxon>Thelonectria</taxon>
    </lineage>
</organism>
<reference evidence="4 5" key="1">
    <citation type="journal article" date="2021" name="Nat. Commun.">
        <title>Genetic determinants of endophytism in the Arabidopsis root mycobiome.</title>
        <authorList>
            <person name="Mesny F."/>
            <person name="Miyauchi S."/>
            <person name="Thiergart T."/>
            <person name="Pickel B."/>
            <person name="Atanasova L."/>
            <person name="Karlsson M."/>
            <person name="Huettel B."/>
            <person name="Barry K.W."/>
            <person name="Haridas S."/>
            <person name="Chen C."/>
            <person name="Bauer D."/>
            <person name="Andreopoulos W."/>
            <person name="Pangilinan J."/>
            <person name="LaButti K."/>
            <person name="Riley R."/>
            <person name="Lipzen A."/>
            <person name="Clum A."/>
            <person name="Drula E."/>
            <person name="Henrissat B."/>
            <person name="Kohler A."/>
            <person name="Grigoriev I.V."/>
            <person name="Martin F.M."/>
            <person name="Hacquard S."/>
        </authorList>
    </citation>
    <scope>NUCLEOTIDE SEQUENCE [LARGE SCALE GENOMIC DNA]</scope>
    <source>
        <strain evidence="4 5">MPI-CAGE-CH-0241</strain>
    </source>
</reference>
<evidence type="ECO:0000313" key="5">
    <source>
        <dbReference type="Proteomes" id="UP000777438"/>
    </source>
</evidence>
<dbReference type="EMBL" id="JAGPYM010000009">
    <property type="protein sequence ID" value="KAH6890667.1"/>
    <property type="molecule type" value="Genomic_DNA"/>
</dbReference>
<dbReference type="SMART" id="SM00248">
    <property type="entry name" value="ANK"/>
    <property type="match status" value="5"/>
</dbReference>
<dbReference type="PANTHER" id="PTHR24201">
    <property type="entry name" value="ANK_REP_REGION DOMAIN-CONTAINING PROTEIN"/>
    <property type="match status" value="1"/>
</dbReference>
<dbReference type="Proteomes" id="UP000777438">
    <property type="component" value="Unassembled WGS sequence"/>
</dbReference>
<evidence type="ECO:0000313" key="4">
    <source>
        <dbReference type="EMBL" id="KAH6890667.1"/>
    </source>
</evidence>
<dbReference type="OrthoDB" id="426293at2759"/>
<feature type="repeat" description="ANK" evidence="3">
    <location>
        <begin position="143"/>
        <end position="165"/>
    </location>
</feature>
<dbReference type="GO" id="GO:0005634">
    <property type="term" value="C:nucleus"/>
    <property type="evidence" value="ECO:0007669"/>
    <property type="project" value="TreeGrafter"/>
</dbReference>
<proteinExistence type="predicted"/>
<dbReference type="InterPro" id="IPR050776">
    <property type="entry name" value="Ank_Repeat/CDKN_Inhibitor"/>
</dbReference>
<dbReference type="Pfam" id="PF13637">
    <property type="entry name" value="Ank_4"/>
    <property type="match status" value="1"/>
</dbReference>
<evidence type="ECO:0000256" key="1">
    <source>
        <dbReference type="ARBA" id="ARBA00022737"/>
    </source>
</evidence>
<dbReference type="InterPro" id="IPR036770">
    <property type="entry name" value="Ankyrin_rpt-contain_sf"/>
</dbReference>
<gene>
    <name evidence="4" type="ORF">B0T10DRAFT_537978</name>
</gene>
<feature type="repeat" description="ANK" evidence="3">
    <location>
        <begin position="177"/>
        <end position="201"/>
    </location>
</feature>
<keyword evidence="1" id="KW-0677">Repeat</keyword>
<accession>A0A9P9ATB9</accession>
<dbReference type="Gene3D" id="1.25.40.20">
    <property type="entry name" value="Ankyrin repeat-containing domain"/>
    <property type="match status" value="1"/>
</dbReference>
<keyword evidence="2 3" id="KW-0040">ANK repeat</keyword>
<name>A0A9P9ATB9_9HYPO</name>
<dbReference type="PROSITE" id="PS50088">
    <property type="entry name" value="ANK_REPEAT"/>
    <property type="match status" value="2"/>
</dbReference>
<dbReference type="PANTHER" id="PTHR24201:SF16">
    <property type="entry name" value="ANKYRIN-1-LIKE-RELATED"/>
    <property type="match status" value="1"/>
</dbReference>
<dbReference type="Pfam" id="PF12796">
    <property type="entry name" value="Ank_2"/>
    <property type="match status" value="1"/>
</dbReference>